<gene>
    <name evidence="2" type="ORF">ABVK25_012202</name>
</gene>
<feature type="compositionally biased region" description="Basic residues" evidence="1">
    <location>
        <begin position="136"/>
        <end position="148"/>
    </location>
</feature>
<proteinExistence type="predicted"/>
<evidence type="ECO:0000313" key="2">
    <source>
        <dbReference type="EMBL" id="KAL2045133.1"/>
    </source>
</evidence>
<evidence type="ECO:0000256" key="1">
    <source>
        <dbReference type="SAM" id="MobiDB-lite"/>
    </source>
</evidence>
<reference evidence="2 3" key="1">
    <citation type="submission" date="2024-09" db="EMBL/GenBank/DDBJ databases">
        <title>Rethinking Asexuality: The Enigmatic Case of Functional Sexual Genes in Lepraria (Stereocaulaceae).</title>
        <authorList>
            <person name="Doellman M."/>
            <person name="Sun Y."/>
            <person name="Barcenas-Pena A."/>
            <person name="Lumbsch H.T."/>
            <person name="Grewe F."/>
        </authorList>
    </citation>
    <scope>NUCLEOTIDE SEQUENCE [LARGE SCALE GENOMIC DNA]</scope>
    <source>
        <strain evidence="2 3">Grewe 0041</strain>
    </source>
</reference>
<evidence type="ECO:0000313" key="3">
    <source>
        <dbReference type="Proteomes" id="UP001590951"/>
    </source>
</evidence>
<feature type="compositionally biased region" description="Basic and acidic residues" evidence="1">
    <location>
        <begin position="220"/>
        <end position="235"/>
    </location>
</feature>
<feature type="compositionally biased region" description="Low complexity" evidence="1">
    <location>
        <begin position="32"/>
        <end position="46"/>
    </location>
</feature>
<sequence length="364" mass="37765">MAATGATIGPWWRRSASAGSPVRDHRSRCRSTRAATAVARPPDPRSGGPPRPAVGGCGSGPSLSGGHRGRVPAPPTARGGYAANRRMRDEPAPAPDGPRSGRFRPVGGAAQRPRNTPRRRDGRHGGHAGASAARPTRPRGRRRARPRARFAVNADRGRDRAGRGDDQPASRRRCRRGTRLPAAPIAGGLPPTGGAQRDARGRGDAAGSAVRCQGAPSDGAVRRRPVDGGRQTHEACRRRRIRTKTRRPWRAPARDGGGVGLDHGRGSSRHGGRRSPTCAAGPPGWRRCADAGRPGSRLPDGTSDGAGFGVARELHANGRSAGARSGDPVGPAAERGPTPPWPRAQPPGADDAADAGGRNAAREG</sequence>
<feature type="compositionally biased region" description="Basic residues" evidence="1">
    <location>
        <begin position="236"/>
        <end position="249"/>
    </location>
</feature>
<feature type="compositionally biased region" description="Basic residues" evidence="1">
    <location>
        <begin position="115"/>
        <end position="126"/>
    </location>
</feature>
<dbReference type="Proteomes" id="UP001590951">
    <property type="component" value="Unassembled WGS sequence"/>
</dbReference>
<keyword evidence="3" id="KW-1185">Reference proteome</keyword>
<organism evidence="2 3">
    <name type="scientific">Lepraria finkii</name>
    <dbReference type="NCBI Taxonomy" id="1340010"/>
    <lineage>
        <taxon>Eukaryota</taxon>
        <taxon>Fungi</taxon>
        <taxon>Dikarya</taxon>
        <taxon>Ascomycota</taxon>
        <taxon>Pezizomycotina</taxon>
        <taxon>Lecanoromycetes</taxon>
        <taxon>OSLEUM clade</taxon>
        <taxon>Lecanoromycetidae</taxon>
        <taxon>Lecanorales</taxon>
        <taxon>Lecanorineae</taxon>
        <taxon>Stereocaulaceae</taxon>
        <taxon>Lepraria</taxon>
    </lineage>
</organism>
<feature type="compositionally biased region" description="Basic and acidic residues" evidence="1">
    <location>
        <begin position="155"/>
        <end position="169"/>
    </location>
</feature>
<protein>
    <recommendedName>
        <fullName evidence="4">LigA</fullName>
    </recommendedName>
</protein>
<evidence type="ECO:0008006" key="4">
    <source>
        <dbReference type="Google" id="ProtNLM"/>
    </source>
</evidence>
<comment type="caution">
    <text evidence="2">The sequence shown here is derived from an EMBL/GenBank/DDBJ whole genome shotgun (WGS) entry which is preliminary data.</text>
</comment>
<name>A0ABR4AH88_9LECA</name>
<dbReference type="EMBL" id="JBHFEH010000159">
    <property type="protein sequence ID" value="KAL2045133.1"/>
    <property type="molecule type" value="Genomic_DNA"/>
</dbReference>
<feature type="compositionally biased region" description="Low complexity" evidence="1">
    <location>
        <begin position="346"/>
        <end position="364"/>
    </location>
</feature>
<feature type="region of interest" description="Disordered" evidence="1">
    <location>
        <begin position="1"/>
        <end position="364"/>
    </location>
</feature>
<accession>A0ABR4AH88</accession>
<feature type="compositionally biased region" description="Low complexity" evidence="1">
    <location>
        <begin position="181"/>
        <end position="196"/>
    </location>
</feature>